<evidence type="ECO:0000313" key="2">
    <source>
        <dbReference type="Proteomes" id="UP000789901"/>
    </source>
</evidence>
<accession>A0ABN7XMU3</accession>
<organism evidence="1 2">
    <name type="scientific">Gigaspora margarita</name>
    <dbReference type="NCBI Taxonomy" id="4874"/>
    <lineage>
        <taxon>Eukaryota</taxon>
        <taxon>Fungi</taxon>
        <taxon>Fungi incertae sedis</taxon>
        <taxon>Mucoromycota</taxon>
        <taxon>Glomeromycotina</taxon>
        <taxon>Glomeromycetes</taxon>
        <taxon>Diversisporales</taxon>
        <taxon>Gigasporaceae</taxon>
        <taxon>Gigaspora</taxon>
    </lineage>
</organism>
<comment type="caution">
    <text evidence="1">The sequence shown here is derived from an EMBL/GenBank/DDBJ whole genome shotgun (WGS) entry which is preliminary data.</text>
</comment>
<protein>
    <submittedName>
        <fullName evidence="1">8744_t:CDS:1</fullName>
    </submittedName>
</protein>
<dbReference type="Proteomes" id="UP000789901">
    <property type="component" value="Unassembled WGS sequence"/>
</dbReference>
<keyword evidence="2" id="KW-1185">Reference proteome</keyword>
<name>A0ABN7XMU3_GIGMA</name>
<dbReference type="EMBL" id="CAJVQB010156402">
    <property type="protein sequence ID" value="CAG8856116.1"/>
    <property type="molecule type" value="Genomic_DNA"/>
</dbReference>
<gene>
    <name evidence="1" type="ORF">GMARGA_LOCUS44937</name>
</gene>
<feature type="non-terminal residue" evidence="1">
    <location>
        <position position="1"/>
    </location>
</feature>
<proteinExistence type="predicted"/>
<feature type="non-terminal residue" evidence="1">
    <location>
        <position position="39"/>
    </location>
</feature>
<sequence>NNNSLDLVKYELISIYKGKFLAGTLTGLEEGNKDFEIRH</sequence>
<reference evidence="1 2" key="1">
    <citation type="submission" date="2021-06" db="EMBL/GenBank/DDBJ databases">
        <authorList>
            <person name="Kallberg Y."/>
            <person name="Tangrot J."/>
            <person name="Rosling A."/>
        </authorList>
    </citation>
    <scope>NUCLEOTIDE SEQUENCE [LARGE SCALE GENOMIC DNA]</scope>
    <source>
        <strain evidence="1 2">120-4 pot B 10/14</strain>
    </source>
</reference>
<evidence type="ECO:0000313" key="1">
    <source>
        <dbReference type="EMBL" id="CAG8856116.1"/>
    </source>
</evidence>